<name>A0A284RNA7_ARMOS</name>
<dbReference type="OrthoDB" id="3202607at2759"/>
<accession>A0A284RNA7</accession>
<reference evidence="3" key="1">
    <citation type="journal article" date="2017" name="Nat. Ecol. Evol.">
        <title>Genome expansion and lineage-specific genetic innovations in the forest pathogenic fungi Armillaria.</title>
        <authorList>
            <person name="Sipos G."/>
            <person name="Prasanna A.N."/>
            <person name="Walter M.C."/>
            <person name="O'Connor E."/>
            <person name="Balint B."/>
            <person name="Krizsan K."/>
            <person name="Kiss B."/>
            <person name="Hess J."/>
            <person name="Varga T."/>
            <person name="Slot J."/>
            <person name="Riley R."/>
            <person name="Boka B."/>
            <person name="Rigling D."/>
            <person name="Barry K."/>
            <person name="Lee J."/>
            <person name="Mihaltcheva S."/>
            <person name="LaButti K."/>
            <person name="Lipzen A."/>
            <person name="Waldron R."/>
            <person name="Moloney N.M."/>
            <person name="Sperisen C."/>
            <person name="Kredics L."/>
            <person name="Vagvoelgyi C."/>
            <person name="Patrignani A."/>
            <person name="Fitzpatrick D."/>
            <person name="Nagy I."/>
            <person name="Doyle S."/>
            <person name="Anderson J.B."/>
            <person name="Grigoriev I.V."/>
            <person name="Gueldener U."/>
            <person name="Muensterkoetter M."/>
            <person name="Nagy L.G."/>
        </authorList>
    </citation>
    <scope>NUCLEOTIDE SEQUENCE [LARGE SCALE GENOMIC DNA]</scope>
    <source>
        <strain evidence="3">C18/9</strain>
    </source>
</reference>
<feature type="region of interest" description="Disordered" evidence="1">
    <location>
        <begin position="40"/>
        <end position="101"/>
    </location>
</feature>
<gene>
    <name evidence="2" type="ORF">ARMOST_13646</name>
</gene>
<dbReference type="Proteomes" id="UP000219338">
    <property type="component" value="Unassembled WGS sequence"/>
</dbReference>
<evidence type="ECO:0000313" key="3">
    <source>
        <dbReference type="Proteomes" id="UP000219338"/>
    </source>
</evidence>
<evidence type="ECO:0000313" key="2">
    <source>
        <dbReference type="EMBL" id="SJL10262.1"/>
    </source>
</evidence>
<organism evidence="2 3">
    <name type="scientific">Armillaria ostoyae</name>
    <name type="common">Armillaria root rot fungus</name>
    <dbReference type="NCBI Taxonomy" id="47428"/>
    <lineage>
        <taxon>Eukaryota</taxon>
        <taxon>Fungi</taxon>
        <taxon>Dikarya</taxon>
        <taxon>Basidiomycota</taxon>
        <taxon>Agaricomycotina</taxon>
        <taxon>Agaricomycetes</taxon>
        <taxon>Agaricomycetidae</taxon>
        <taxon>Agaricales</taxon>
        <taxon>Marasmiineae</taxon>
        <taxon>Physalacriaceae</taxon>
        <taxon>Armillaria</taxon>
    </lineage>
</organism>
<feature type="compositionally biased region" description="Basic residues" evidence="1">
    <location>
        <begin position="77"/>
        <end position="92"/>
    </location>
</feature>
<dbReference type="OMA" id="CITHGNI"/>
<proteinExistence type="predicted"/>
<dbReference type="AlphaFoldDB" id="A0A284RNA7"/>
<evidence type="ECO:0000256" key="1">
    <source>
        <dbReference type="SAM" id="MobiDB-lite"/>
    </source>
</evidence>
<dbReference type="EMBL" id="FUEG01000012">
    <property type="protein sequence ID" value="SJL10262.1"/>
    <property type="molecule type" value="Genomic_DNA"/>
</dbReference>
<sequence>MPAMSSDPDFSFSCLVHDCVDHEEILDPLDAYDLNDLNDPLSSVPTTPHPTPPHSPKLGTFDTSPLPTTLNPPNPRNHQKKQSHVNRKKQQAKKRESNKPYNYQARANTKRKHQTQPEEIRTVYATQKAPVASSGYVGKRFDEGWKRPVALRDLVGPNSWYGFDYKPWSGREAIPVADDKGRVIAVLAGQPEDPDWESVHTSASNLLDQSRGKCTFSQKQRKHRRGRYSALSAGISFGRGQTFPQNLHHEGTAAQVLATLINHIAFIRLAGFASGVFAAWAPSLFQYYAMHLRALLLSNDNLILNFTNSIFSACTFNFGPKTVTVEHTDSGNLPFGWCAITALGRFNPKKGGHLILWDLKLVIEFPPGSTILIPSAMLRHSNTTIDPGEMRYSFTQYTAGGLFCWVDHGFQLSEDYWRQLNSVERDAALRTRAGRWEMGLGLYSKLSVLKEGK</sequence>
<protein>
    <submittedName>
        <fullName evidence="2">Uncharacterized protein</fullName>
    </submittedName>
</protein>
<keyword evidence="3" id="KW-1185">Reference proteome</keyword>
<dbReference type="STRING" id="47428.A0A284RNA7"/>
<dbReference type="Gene3D" id="3.60.130.30">
    <property type="match status" value="1"/>
</dbReference>